<keyword evidence="1" id="KW-1133">Transmembrane helix</keyword>
<sequence length="155" mass="17406">MKLSLRTLLGIVAGTALVMAFWTRFGEYMLALAILILLVVVSASFLCPKHNYLRTSRRRATFAIAAIVLFIASLGPAALVYTTYDPDLYEAPKAKRALLLVYSPVGRCMAFPGGPLRDGYLMYLRWWMPQRIAVKDIGWGVKIETKHQHVYIGIN</sequence>
<feature type="transmembrane region" description="Helical" evidence="1">
    <location>
        <begin position="29"/>
        <end position="48"/>
    </location>
</feature>
<comment type="caution">
    <text evidence="2">The sequence shown here is derived from an EMBL/GenBank/DDBJ whole genome shotgun (WGS) entry which is preliminary data.</text>
</comment>
<proteinExistence type="predicted"/>
<feature type="transmembrane region" description="Helical" evidence="1">
    <location>
        <begin position="60"/>
        <end position="81"/>
    </location>
</feature>
<dbReference type="RefSeq" id="WP_345327439.1">
    <property type="nucleotide sequence ID" value="NZ_BAABGA010000107.1"/>
</dbReference>
<reference evidence="3" key="1">
    <citation type="journal article" date="2019" name="Int. J. Syst. Evol. Microbiol.">
        <title>The Global Catalogue of Microorganisms (GCM) 10K type strain sequencing project: providing services to taxonomists for standard genome sequencing and annotation.</title>
        <authorList>
            <consortium name="The Broad Institute Genomics Platform"/>
            <consortium name="The Broad Institute Genome Sequencing Center for Infectious Disease"/>
            <person name="Wu L."/>
            <person name="Ma J."/>
        </authorList>
    </citation>
    <scope>NUCLEOTIDE SEQUENCE [LARGE SCALE GENOMIC DNA]</scope>
    <source>
        <strain evidence="3">JCM 17759</strain>
    </source>
</reference>
<protein>
    <submittedName>
        <fullName evidence="2">Uncharacterized protein</fullName>
    </submittedName>
</protein>
<organism evidence="2 3">
    <name type="scientific">Novipirellula rosea</name>
    <dbReference type="NCBI Taxonomy" id="1031540"/>
    <lineage>
        <taxon>Bacteria</taxon>
        <taxon>Pseudomonadati</taxon>
        <taxon>Planctomycetota</taxon>
        <taxon>Planctomycetia</taxon>
        <taxon>Pirellulales</taxon>
        <taxon>Pirellulaceae</taxon>
        <taxon>Novipirellula</taxon>
    </lineage>
</organism>
<keyword evidence="1" id="KW-0812">Transmembrane</keyword>
<evidence type="ECO:0000313" key="2">
    <source>
        <dbReference type="EMBL" id="GAA4469322.1"/>
    </source>
</evidence>
<dbReference type="EMBL" id="BAABGA010000107">
    <property type="protein sequence ID" value="GAA4469322.1"/>
    <property type="molecule type" value="Genomic_DNA"/>
</dbReference>
<feature type="transmembrane region" description="Helical" evidence="1">
    <location>
        <begin position="7"/>
        <end position="23"/>
    </location>
</feature>
<keyword evidence="3" id="KW-1185">Reference proteome</keyword>
<keyword evidence="1" id="KW-0472">Membrane</keyword>
<dbReference type="Proteomes" id="UP001500840">
    <property type="component" value="Unassembled WGS sequence"/>
</dbReference>
<name>A0ABP8NLJ3_9BACT</name>
<evidence type="ECO:0000313" key="3">
    <source>
        <dbReference type="Proteomes" id="UP001500840"/>
    </source>
</evidence>
<accession>A0ABP8NLJ3</accession>
<gene>
    <name evidence="2" type="ORF">GCM10023156_61190</name>
</gene>
<evidence type="ECO:0000256" key="1">
    <source>
        <dbReference type="SAM" id="Phobius"/>
    </source>
</evidence>